<comment type="caution">
    <text evidence="1">The sequence shown here is derived from an EMBL/GenBank/DDBJ whole genome shotgun (WGS) entry which is preliminary data.</text>
</comment>
<evidence type="ECO:0000313" key="1">
    <source>
        <dbReference type="EMBL" id="KAG9225135.1"/>
    </source>
</evidence>
<organism evidence="1 2">
    <name type="scientific">Pleurotus cornucopiae</name>
    <name type="common">Cornucopia mushroom</name>
    <dbReference type="NCBI Taxonomy" id="5321"/>
    <lineage>
        <taxon>Eukaryota</taxon>
        <taxon>Fungi</taxon>
        <taxon>Dikarya</taxon>
        <taxon>Basidiomycota</taxon>
        <taxon>Agaricomycotina</taxon>
        <taxon>Agaricomycetes</taxon>
        <taxon>Agaricomycetidae</taxon>
        <taxon>Agaricales</taxon>
        <taxon>Pleurotineae</taxon>
        <taxon>Pleurotaceae</taxon>
        <taxon>Pleurotus</taxon>
    </lineage>
</organism>
<gene>
    <name evidence="1" type="ORF">CCMSSC00406_0007454</name>
</gene>
<reference evidence="1 2" key="1">
    <citation type="journal article" date="2021" name="Appl. Environ. Microbiol.">
        <title>Genetic linkage and physical mapping for an oyster mushroom Pleurotus cornucopiae and QTL analysis for the trait cap color.</title>
        <authorList>
            <person name="Zhang Y."/>
            <person name="Gao W."/>
            <person name="Sonnenberg A."/>
            <person name="Chen Q."/>
            <person name="Zhang J."/>
            <person name="Huang C."/>
        </authorList>
    </citation>
    <scope>NUCLEOTIDE SEQUENCE [LARGE SCALE GENOMIC DNA]</scope>
    <source>
        <strain evidence="1">CCMSSC00406</strain>
    </source>
</reference>
<keyword evidence="2" id="KW-1185">Reference proteome</keyword>
<evidence type="ECO:0000313" key="2">
    <source>
        <dbReference type="Proteomes" id="UP000824881"/>
    </source>
</evidence>
<accession>A0ACB7J570</accession>
<dbReference type="EMBL" id="WQMT02000003">
    <property type="protein sequence ID" value="KAG9225135.1"/>
    <property type="molecule type" value="Genomic_DNA"/>
</dbReference>
<sequence length="1663" mass="179231">MLQTLNDVEEEISRMEGELLRLKGLRNDRFLAVSNLPPEILSLIFEHLSLLRSPHSSRNYHACFAASQVCRSWRNIALNTPRIWGVICNDFSERWMNLLLKRSRSAPLIIQRGNMHNSLQMTAALLAPPYTERLKEIDVNVGTEQDHEHVTRLLNSPTPLLTMLSICLFPSPSVSGKTYHLGNKATRCNIEVLHLFNCSVDFDSPFSQLQELVIHFGLFHMDAAMFFSVRRLLVVLQCTPKLRSLYLSHVLIADTTPSNLVVHLPHLTHFRLTTMYASNLSVFNNMVMPSLTTVQICDCAVGAGPLVANIAPVFAVLPPASTSPWLAKLIVGIDGVQYNATLKVGVASPPFELDIEFGHRGDLRHILDLCVHLPSSQPRVLSLTCGAVSSEYIKGLCRPLLSVDELHVSALNDALLVLDDTPNVPTPFFSLPALRRIVLIPELGIKYKSRMLPRFRRMLQARKYINAPIEHLKLVNVELTLKEKEALAKLVDLEFQFGAFPPTPPQRQPTHYALIRPPTPGSSLRNQKLQMAVGMVVPSPPSPSLSMPSLPSSPSLRRSPRIHPRHGLTNVTADVAAFSIQVRKRQPILVDANPSSSSSVASSSSSLATPPTTPDVGARKRQRRPSQILASTAETPSRCTPKHQLLTPRSIRATKRQRTSPSPSSMKLRRTTPADPAAGKGSARKGKKKTTPKSEATTAPPTPMSVKRKGKEKLTDWIPLELSPRTPATGGRRSRRSENSTPVVLGEPRPLGLGMATRSASRRREMGLAPPVSSASSPPSSPRLKPSLSMHLMSPLSPLSSAPPSPLSTPPTSPIGDDNMDVDTPIPQPTDVEMSTNNDVCMECEPPNTTLENTPLTPSSTASPMSFERQTSPATIPSIQPTPPPQLRSRSSTSPPSRLQELKFDDTEIVPHAEPPRVIVLEEHVGQPEPCSNNVEMLYEDTGSDENTNIYRSDSSTTPASGSSVGYGFEMDASESMEGGSYYDDYSHNRDGGDPRGYNDGYDCSGYSSSCALQQPRIEKGDGVWKVACSWRVWEIQRRYTPDTIRAVVAQQANDYYATHGGLDAANTSVNGHRRKRSEEDNILGSAITRKDDSQCDNSVKGSAQNEARSQKELANGAVAGGKWGGNGSFGDDGLAYMLGYGFEDEDDEDSDDSDEDDDGECAQVESGDCSENELKWELVERDAQAVKTEEAGGGERKLIIQTLHLDAVRRDVPEAKPSALDSSVVSPSMDILPANMVQPQPDVVSPGDAVMSPPSFSSQPYPEPSTTIAIPQLPTPSPITTPPPKESELSFPSAPSPAQPSLSPSFTSFPSSPTALHLPFPPPRLSSIRVGLLRSMDIDDWGGEDEPLSSGASGERGGAGRARRRPGWIGRGTPVDRRRRAEWANSWSPLSMKGKGRLGEEMDRMDGMPGALSIAMGIGPGMGVHASPPFEDPKSWNEFLRSLDMGNSPAMGAPRQDGMDIGLDTGVPQQLSMSFPPTPTVSPPPSFSTSPSPSPTLLSPTSVFPPANSPINGLNQNNLFVPPVASPAPFQGALDLNFGRNGEGMNLVNGGVGMPADVNSMNGMNMGVNVGLGMGMFGMGLGVGMGIGMAVGATMGGMGVFNGGGGMNMGAGGGMGGMPFPGLGSGEQLPPQQQQQQQQQTQDNRTPDAVGEPTSTLTFALG</sequence>
<proteinExistence type="predicted"/>
<dbReference type="Proteomes" id="UP000824881">
    <property type="component" value="Unassembled WGS sequence"/>
</dbReference>
<protein>
    <submittedName>
        <fullName evidence="1">Uncharacterized protein</fullName>
    </submittedName>
</protein>
<name>A0ACB7J570_PLECO</name>